<dbReference type="Pfam" id="PF25087">
    <property type="entry name" value="GMPPB_C"/>
    <property type="match status" value="1"/>
</dbReference>
<dbReference type="AlphaFoldDB" id="A0AAU2H1K2"/>
<dbReference type="InterPro" id="IPR005835">
    <property type="entry name" value="NTP_transferase_dom"/>
</dbReference>
<dbReference type="PANTHER" id="PTHR22572">
    <property type="entry name" value="SUGAR-1-PHOSPHATE GUANYL TRANSFERASE"/>
    <property type="match status" value="1"/>
</dbReference>
<evidence type="ECO:0000259" key="2">
    <source>
        <dbReference type="Pfam" id="PF00483"/>
    </source>
</evidence>
<evidence type="ECO:0000313" key="4">
    <source>
        <dbReference type="EMBL" id="WTU42061.1"/>
    </source>
</evidence>
<proteinExistence type="inferred from homology"/>
<dbReference type="EMBL" id="CP108253">
    <property type="protein sequence ID" value="WTU42061.1"/>
    <property type="molecule type" value="Genomic_DNA"/>
</dbReference>
<protein>
    <submittedName>
        <fullName evidence="4">NDP-sugar synthase</fullName>
    </submittedName>
</protein>
<dbReference type="Gene3D" id="3.90.550.10">
    <property type="entry name" value="Spore Coat Polysaccharide Biosynthesis Protein SpsA, Chain A"/>
    <property type="match status" value="1"/>
</dbReference>
<evidence type="ECO:0000259" key="3">
    <source>
        <dbReference type="Pfam" id="PF25087"/>
    </source>
</evidence>
<name>A0AAU2H1K2_9ACTN</name>
<accession>A0AAU2H1K2</accession>
<dbReference type="SUPFAM" id="SSF53448">
    <property type="entry name" value="Nucleotide-diphospho-sugar transferases"/>
    <property type="match status" value="1"/>
</dbReference>
<gene>
    <name evidence="4" type="ORF">OHV25_22050</name>
</gene>
<sequence>MTEAILLVGGKGTRLRPLTVHTPKPMIPAAGVPFLTHQLARARAAGVEHIVLATSYLAEVFEPYFGDGSELGLHLEYVTEEEPLGTGGAIRNVASRLRSGPDDPVLIFNGDILTGLDIRALVETHSSSGADVSLHLTRVPDPRAFGLVPTDADGRVQAFLEKPQTPEEIVTDQINAGAYVFRRSVIDSIPAGRPVSVERETFPGLLSAGAHLQGMVDSTYWLDLGTPQAFVRGSADLVQGRAPSPAVPGRCGDRLVLPGASVAPDAKLTGGTVVGERAVIGAGARITGSTVLAGAVVEPGAVITDSLIGAGAVIGARCVLAGAVVGDGARVGPDNELREGVRVWCDATIPGAALRFSSDE</sequence>
<organism evidence="4">
    <name type="scientific">Streptomyces sp. NBC_00060</name>
    <dbReference type="NCBI Taxonomy" id="2975636"/>
    <lineage>
        <taxon>Bacteria</taxon>
        <taxon>Bacillati</taxon>
        <taxon>Actinomycetota</taxon>
        <taxon>Actinomycetes</taxon>
        <taxon>Kitasatosporales</taxon>
        <taxon>Streptomycetaceae</taxon>
        <taxon>Streptomyces</taxon>
    </lineage>
</organism>
<feature type="domain" description="Mannose-1-phosphate guanyltransferase C-terminal" evidence="3">
    <location>
        <begin position="252"/>
        <end position="333"/>
    </location>
</feature>
<comment type="similarity">
    <text evidence="1">Belongs to the transferase hexapeptide repeat family.</text>
</comment>
<evidence type="ECO:0000256" key="1">
    <source>
        <dbReference type="ARBA" id="ARBA00007274"/>
    </source>
</evidence>
<dbReference type="InterPro" id="IPR050486">
    <property type="entry name" value="Mannose-1P_guanyltransferase"/>
</dbReference>
<dbReference type="CDD" id="cd04181">
    <property type="entry name" value="NTP_transferase"/>
    <property type="match status" value="1"/>
</dbReference>
<reference evidence="4" key="1">
    <citation type="submission" date="2022-10" db="EMBL/GenBank/DDBJ databases">
        <title>The complete genomes of actinobacterial strains from the NBC collection.</title>
        <authorList>
            <person name="Joergensen T.S."/>
            <person name="Alvarez Arevalo M."/>
            <person name="Sterndorff E.B."/>
            <person name="Faurdal D."/>
            <person name="Vuksanovic O."/>
            <person name="Mourched A.-S."/>
            <person name="Charusanti P."/>
            <person name="Shaw S."/>
            <person name="Blin K."/>
            <person name="Weber T."/>
        </authorList>
    </citation>
    <scope>NUCLEOTIDE SEQUENCE</scope>
    <source>
        <strain evidence="4">NBC_00060</strain>
    </source>
</reference>
<feature type="domain" description="Nucleotidyl transferase" evidence="2">
    <location>
        <begin position="4"/>
        <end position="237"/>
    </location>
</feature>
<dbReference type="InterPro" id="IPR029044">
    <property type="entry name" value="Nucleotide-diphossugar_trans"/>
</dbReference>
<dbReference type="InterPro" id="IPR056729">
    <property type="entry name" value="GMPPB_C"/>
</dbReference>
<dbReference type="Pfam" id="PF00483">
    <property type="entry name" value="NTP_transferase"/>
    <property type="match status" value="1"/>
</dbReference>
<dbReference type="Gene3D" id="2.160.10.10">
    <property type="entry name" value="Hexapeptide repeat proteins"/>
    <property type="match status" value="1"/>
</dbReference>